<dbReference type="Proteomes" id="UP000252167">
    <property type="component" value="Unassembled WGS sequence"/>
</dbReference>
<dbReference type="CDD" id="cd00085">
    <property type="entry name" value="HNHc"/>
    <property type="match status" value="1"/>
</dbReference>
<accession>A0A365YB05</accession>
<evidence type="ECO:0000313" key="2">
    <source>
        <dbReference type="EMBL" id="RBL99748.1"/>
    </source>
</evidence>
<dbReference type="Gene3D" id="1.10.30.50">
    <property type="match status" value="1"/>
</dbReference>
<dbReference type="AlphaFoldDB" id="A0A365YB05"/>
<feature type="domain" description="HNH nuclease" evidence="1">
    <location>
        <begin position="399"/>
        <end position="451"/>
    </location>
</feature>
<dbReference type="InterPro" id="IPR003615">
    <property type="entry name" value="HNH_nuc"/>
</dbReference>
<dbReference type="Pfam" id="PF02720">
    <property type="entry name" value="DUF222"/>
    <property type="match status" value="1"/>
</dbReference>
<sequence length="527" mass="59183">MGIRDIFENDDDSHRLPIEAPGLRDTVQTTGTWGAAIQRQKYFTGPLEVLTELNKQMPAQDLAVGLDQLAMLSRLRSMLDASEAVLMADTYELFARGVALQSNGDNRIQAEDEPTPEQLAEMGVFADDILANLSAGYYRVTPHDQEIARSSFVAEASIAMRDTDNHISNKLIMAEGLRHLCLETLNALSAGEITTQTAREIIKNAQDLETEDVHRMEELLLPFAKHASDSAVRQRARRLHEKMHPKPIDERHKDAKETRDLRWWMEKDGMAVAQLRGPAEDIISVVNTVEHHVVSNVDPEDPRTRGQLRYDTLRDALLDGWPEGGGSTLKTKVAVTIPAVEMLADPRKALADLEGYGPIPIGTALKLAADAPSMLRLLTDPWSGAVIDVDRKKYRPPQALRDLLRFRDTQCQFPGCNRLPERSEVEHIDDWAKGGGTNRTNTKLCCKRHQMFKHALGWNYTYLPDGSVMWRTPHGQTCIEIPGSVTSVQNFDFNADRTPQRLDIELTDRVRKVLGYEFEEPPEVDAN</sequence>
<organism evidence="2 3">
    <name type="scientific">Glutamicibacter soli</name>
    <dbReference type="NCBI Taxonomy" id="453836"/>
    <lineage>
        <taxon>Bacteria</taxon>
        <taxon>Bacillati</taxon>
        <taxon>Actinomycetota</taxon>
        <taxon>Actinomycetes</taxon>
        <taxon>Micrococcales</taxon>
        <taxon>Micrococcaceae</taxon>
        <taxon>Glutamicibacter</taxon>
    </lineage>
</organism>
<dbReference type="EMBL" id="POAF01000007">
    <property type="protein sequence ID" value="RBL99748.1"/>
    <property type="molecule type" value="Genomic_DNA"/>
</dbReference>
<evidence type="ECO:0000259" key="1">
    <source>
        <dbReference type="SMART" id="SM00507"/>
    </source>
</evidence>
<proteinExistence type="predicted"/>
<keyword evidence="3" id="KW-1185">Reference proteome</keyword>
<dbReference type="SMART" id="SM00507">
    <property type="entry name" value="HNHc"/>
    <property type="match status" value="1"/>
</dbReference>
<evidence type="ECO:0000313" key="3">
    <source>
        <dbReference type="Proteomes" id="UP000252167"/>
    </source>
</evidence>
<comment type="caution">
    <text evidence="2">The sequence shown here is derived from an EMBL/GenBank/DDBJ whole genome shotgun (WGS) entry which is preliminary data.</text>
</comment>
<reference evidence="2 3" key="1">
    <citation type="submission" date="2018-01" db="EMBL/GenBank/DDBJ databases">
        <title>Glutamicibacter soli strain NHPC-3 Whole genome sequence and assembly.</title>
        <authorList>
            <person name="Choudhury P."/>
            <person name="Gupta D."/>
            <person name="Sengupta K."/>
            <person name="Jawed A."/>
            <person name="Sultana N."/>
            <person name="Saha P."/>
        </authorList>
    </citation>
    <scope>NUCLEOTIDE SEQUENCE [LARGE SCALE GENOMIC DNA]</scope>
    <source>
        <strain evidence="2 3">NHPC-3</strain>
    </source>
</reference>
<name>A0A365YB05_9MICC</name>
<dbReference type="RefSeq" id="WP_113607874.1">
    <property type="nucleotide sequence ID" value="NZ_CM125969.1"/>
</dbReference>
<dbReference type="InterPro" id="IPR003870">
    <property type="entry name" value="DUF222"/>
</dbReference>
<gene>
    <name evidence="2" type="ORF">C1H84_15200</name>
</gene>
<protein>
    <recommendedName>
        <fullName evidence="1">HNH nuclease domain-containing protein</fullName>
    </recommendedName>
</protein>